<evidence type="ECO:0000256" key="5">
    <source>
        <dbReference type="ARBA" id="ARBA00022801"/>
    </source>
</evidence>
<proteinExistence type="predicted"/>
<dbReference type="PRINTS" id="PR00722">
    <property type="entry name" value="CHYMOTRYPSIN"/>
</dbReference>
<reference evidence="11" key="1">
    <citation type="submission" date="2020-11" db="EMBL/GenBank/DDBJ databases">
        <authorList>
            <person name="Tran Van P."/>
        </authorList>
    </citation>
    <scope>NUCLEOTIDE SEQUENCE</scope>
</reference>
<dbReference type="GO" id="GO:0005615">
    <property type="term" value="C:extracellular space"/>
    <property type="evidence" value="ECO:0007669"/>
    <property type="project" value="TreeGrafter"/>
</dbReference>
<dbReference type="SUPFAM" id="SSF50494">
    <property type="entry name" value="Trypsin-like serine proteases"/>
    <property type="match status" value="1"/>
</dbReference>
<dbReference type="SMART" id="SM00020">
    <property type="entry name" value="Tryp_SPc"/>
    <property type="match status" value="1"/>
</dbReference>
<gene>
    <name evidence="11" type="ORF">DSTB1V02_LOCUS4752</name>
</gene>
<dbReference type="FunFam" id="2.40.10.10:FF:000146">
    <property type="entry name" value="Serine protease 53"/>
    <property type="match status" value="1"/>
</dbReference>
<dbReference type="InterPro" id="IPR050127">
    <property type="entry name" value="Serine_Proteases_S1"/>
</dbReference>
<evidence type="ECO:0000256" key="9">
    <source>
        <dbReference type="RuleBase" id="RU363034"/>
    </source>
</evidence>
<dbReference type="InterPro" id="IPR043504">
    <property type="entry name" value="Peptidase_S1_PA_chymotrypsin"/>
</dbReference>
<keyword evidence="7" id="KW-0865">Zymogen</keyword>
<keyword evidence="12" id="KW-1185">Reference proteome</keyword>
<dbReference type="PROSITE" id="PS00135">
    <property type="entry name" value="TRYPSIN_SER"/>
    <property type="match status" value="1"/>
</dbReference>
<accession>A0A7R8XBP6</accession>
<dbReference type="OrthoDB" id="6147874at2759"/>
<dbReference type="InterPro" id="IPR018114">
    <property type="entry name" value="TRYPSIN_HIS"/>
</dbReference>
<keyword evidence="6 9" id="KW-0720">Serine protease</keyword>
<dbReference type="Proteomes" id="UP000677054">
    <property type="component" value="Unassembled WGS sequence"/>
</dbReference>
<organism evidence="11">
    <name type="scientific">Darwinula stevensoni</name>
    <dbReference type="NCBI Taxonomy" id="69355"/>
    <lineage>
        <taxon>Eukaryota</taxon>
        <taxon>Metazoa</taxon>
        <taxon>Ecdysozoa</taxon>
        <taxon>Arthropoda</taxon>
        <taxon>Crustacea</taxon>
        <taxon>Oligostraca</taxon>
        <taxon>Ostracoda</taxon>
        <taxon>Podocopa</taxon>
        <taxon>Podocopida</taxon>
        <taxon>Darwinulocopina</taxon>
        <taxon>Darwinuloidea</taxon>
        <taxon>Darwinulidae</taxon>
        <taxon>Darwinula</taxon>
    </lineage>
</organism>
<dbReference type="GO" id="GO:0006508">
    <property type="term" value="P:proteolysis"/>
    <property type="evidence" value="ECO:0007669"/>
    <property type="project" value="UniProtKB-KW"/>
</dbReference>
<evidence type="ECO:0000256" key="4">
    <source>
        <dbReference type="ARBA" id="ARBA00022729"/>
    </source>
</evidence>
<name>A0A7R8XBP6_9CRUS</name>
<dbReference type="Gene3D" id="2.40.10.10">
    <property type="entry name" value="Trypsin-like serine proteases"/>
    <property type="match status" value="2"/>
</dbReference>
<dbReference type="GO" id="GO:0004252">
    <property type="term" value="F:serine-type endopeptidase activity"/>
    <property type="evidence" value="ECO:0007669"/>
    <property type="project" value="InterPro"/>
</dbReference>
<dbReference type="AlphaFoldDB" id="A0A7R8XBP6"/>
<dbReference type="PANTHER" id="PTHR24264:SF54">
    <property type="entry name" value="PEPTIDASE S1 DOMAIN-CONTAINING PROTEIN"/>
    <property type="match status" value="1"/>
</dbReference>
<keyword evidence="2" id="KW-0964">Secreted</keyword>
<evidence type="ECO:0000256" key="8">
    <source>
        <dbReference type="ARBA" id="ARBA00023157"/>
    </source>
</evidence>
<evidence type="ECO:0000256" key="7">
    <source>
        <dbReference type="ARBA" id="ARBA00023145"/>
    </source>
</evidence>
<dbReference type="InterPro" id="IPR009003">
    <property type="entry name" value="Peptidase_S1_PA"/>
</dbReference>
<dbReference type="InterPro" id="IPR001254">
    <property type="entry name" value="Trypsin_dom"/>
</dbReference>
<evidence type="ECO:0000313" key="12">
    <source>
        <dbReference type="Proteomes" id="UP000677054"/>
    </source>
</evidence>
<keyword evidence="4" id="KW-0732">Signal</keyword>
<protein>
    <recommendedName>
        <fullName evidence="10">Peptidase S1 domain-containing protein</fullName>
    </recommendedName>
</protein>
<keyword evidence="8" id="KW-1015">Disulfide bond</keyword>
<dbReference type="Pfam" id="PF00089">
    <property type="entry name" value="Trypsin"/>
    <property type="match status" value="1"/>
</dbReference>
<evidence type="ECO:0000256" key="3">
    <source>
        <dbReference type="ARBA" id="ARBA00022670"/>
    </source>
</evidence>
<evidence type="ECO:0000256" key="2">
    <source>
        <dbReference type="ARBA" id="ARBA00022525"/>
    </source>
</evidence>
<evidence type="ECO:0000256" key="6">
    <source>
        <dbReference type="ARBA" id="ARBA00022825"/>
    </source>
</evidence>
<sequence length="372" mass="41584">MGRSVRTAETFTYSASVVDPTICKEKVTGEYQFPRNSLCVTFSSSWCGESGAPLICIDAIYGYYKSLMRMDVDNLLASKMESSGSSPAQWRECGKIATQTSLSAGGNPALIGEWPWQAAIYDTEKKDIICGGALIHRKWVITAAHCVTFEGSPKVRSWDSFLVYLGKHYRVNSQDDEFVQKKKIYRIITHEDFSMLNFDSDIALLKLTEPATLSRRVQLLCFPASPDVFERNPSNRLQGWVASWGADSSNTLPNVLMKVELPLITNSQCRRDTAHFTGDPTVANSLTSNVFCAGHDRDTPLQEYQSVCPGDSGSPLVLLSGTSEDSRWTIEGIVSHFFSKEECSMRRPGQYGIFTKVNRFVQWIKDKLDNTK</sequence>
<dbReference type="CDD" id="cd00190">
    <property type="entry name" value="Tryp_SPc"/>
    <property type="match status" value="1"/>
</dbReference>
<evidence type="ECO:0000259" key="10">
    <source>
        <dbReference type="PROSITE" id="PS50240"/>
    </source>
</evidence>
<dbReference type="EMBL" id="LR900246">
    <property type="protein sequence ID" value="CAD7244866.1"/>
    <property type="molecule type" value="Genomic_DNA"/>
</dbReference>
<comment type="subcellular location">
    <subcellularLocation>
        <location evidence="1">Secreted</location>
    </subcellularLocation>
</comment>
<evidence type="ECO:0000313" key="11">
    <source>
        <dbReference type="EMBL" id="CAD7244866.1"/>
    </source>
</evidence>
<keyword evidence="5 9" id="KW-0378">Hydrolase</keyword>
<dbReference type="PROSITE" id="PS50240">
    <property type="entry name" value="TRYPSIN_DOM"/>
    <property type="match status" value="1"/>
</dbReference>
<dbReference type="InterPro" id="IPR033116">
    <property type="entry name" value="TRYPSIN_SER"/>
</dbReference>
<keyword evidence="3 9" id="KW-0645">Protease</keyword>
<dbReference type="PANTHER" id="PTHR24264">
    <property type="entry name" value="TRYPSIN-RELATED"/>
    <property type="match status" value="1"/>
</dbReference>
<feature type="domain" description="Peptidase S1" evidence="10">
    <location>
        <begin position="103"/>
        <end position="369"/>
    </location>
</feature>
<dbReference type="PROSITE" id="PS00134">
    <property type="entry name" value="TRYPSIN_HIS"/>
    <property type="match status" value="1"/>
</dbReference>
<dbReference type="EMBL" id="CAJPEV010000729">
    <property type="protein sequence ID" value="CAG0887967.1"/>
    <property type="molecule type" value="Genomic_DNA"/>
</dbReference>
<evidence type="ECO:0000256" key="1">
    <source>
        <dbReference type="ARBA" id="ARBA00004613"/>
    </source>
</evidence>
<dbReference type="InterPro" id="IPR001314">
    <property type="entry name" value="Peptidase_S1A"/>
</dbReference>